<evidence type="ECO:0000313" key="1">
    <source>
        <dbReference type="EMBL" id="MDA1383999.1"/>
    </source>
</evidence>
<keyword evidence="4" id="KW-1185">Reference proteome</keyword>
<dbReference type="Proteomes" id="UP001183604">
    <property type="component" value="Unassembled WGS sequence"/>
</dbReference>
<dbReference type="RefSeq" id="WP_270120368.1">
    <property type="nucleotide sequence ID" value="NZ_BAAAOM010000001.1"/>
</dbReference>
<accession>A0A9X3STJ5</accession>
<dbReference type="EMBL" id="JAVDYD010000001">
    <property type="protein sequence ID" value="MDR7341007.1"/>
    <property type="molecule type" value="Genomic_DNA"/>
</dbReference>
<dbReference type="EMBL" id="JAPZVQ010000001">
    <property type="protein sequence ID" value="MDA1383999.1"/>
    <property type="molecule type" value="Genomic_DNA"/>
</dbReference>
<dbReference type="Proteomes" id="UP001145799">
    <property type="component" value="Unassembled WGS sequence"/>
</dbReference>
<evidence type="ECO:0000313" key="3">
    <source>
        <dbReference type="Proteomes" id="UP001145799"/>
    </source>
</evidence>
<protein>
    <submittedName>
        <fullName evidence="1">Uncharacterized protein</fullName>
    </submittedName>
</protein>
<organism evidence="1 3">
    <name type="scientific">Glycomyces lechevalierae</name>
    <dbReference type="NCBI Taxonomy" id="256034"/>
    <lineage>
        <taxon>Bacteria</taxon>
        <taxon>Bacillati</taxon>
        <taxon>Actinomycetota</taxon>
        <taxon>Actinomycetes</taxon>
        <taxon>Glycomycetales</taxon>
        <taxon>Glycomycetaceae</taxon>
        <taxon>Glycomyces</taxon>
    </lineage>
</organism>
<reference evidence="2 4" key="2">
    <citation type="submission" date="2023-07" db="EMBL/GenBank/DDBJ databases">
        <title>Sequencing the genomes of 1000 actinobacteria strains.</title>
        <authorList>
            <person name="Klenk H.-P."/>
        </authorList>
    </citation>
    <scope>NUCLEOTIDE SEQUENCE [LARGE SCALE GENOMIC DNA]</scope>
    <source>
        <strain evidence="2 4">DSM 44724</strain>
    </source>
</reference>
<evidence type="ECO:0000313" key="4">
    <source>
        <dbReference type="Proteomes" id="UP001183604"/>
    </source>
</evidence>
<sequence>MTAPVPGPGALVSYIRTGSREARIAYRELEEKERLSYRATVSRVFEAALAHHCGLYPSRELMYELIERVGERHPQYAGGTRRIILSAMEGASSGGMSVRQVITAQHLVIREVAKLHRDFLEGAETLVDPGQEFTGTDPQHAVSITLRLDGALHALELHRGAERLGVKTLPDALIRAWVAAEKQRWRRAKELGRHDDFPEIGSGKGGGDDHRHEAYSTGRLCRATVDRYGRVRAFTFMRTALLDDGRLALAAQMREAIKEAQAGLKATL</sequence>
<name>A0A9X3STJ5_9ACTN</name>
<dbReference type="AlphaFoldDB" id="A0A9X3STJ5"/>
<reference evidence="1" key="1">
    <citation type="submission" date="2022-12" db="EMBL/GenBank/DDBJ databases">
        <title>Gycomyces niveus sp.nov., a novel actinomycete isolated from soil in Shouguang.</title>
        <authorList>
            <person name="Yang X."/>
        </authorList>
    </citation>
    <scope>NUCLEOTIDE SEQUENCE</scope>
    <source>
        <strain evidence="1">DSM 44724</strain>
    </source>
</reference>
<evidence type="ECO:0000313" key="2">
    <source>
        <dbReference type="EMBL" id="MDR7341007.1"/>
    </source>
</evidence>
<proteinExistence type="predicted"/>
<comment type="caution">
    <text evidence="1">The sequence shown here is derived from an EMBL/GenBank/DDBJ whole genome shotgun (WGS) entry which is preliminary data.</text>
</comment>
<gene>
    <name evidence="2" type="ORF">J2S69_004726</name>
    <name evidence="1" type="ORF">O2L01_03290</name>
</gene>